<protein>
    <submittedName>
        <fullName evidence="1">Uncharacterized protein</fullName>
    </submittedName>
</protein>
<dbReference type="EMBL" id="CP138348">
    <property type="protein sequence ID" value="WPF87516.1"/>
    <property type="molecule type" value="Genomic_DNA"/>
</dbReference>
<sequence length="418" mass="49221">MDFVFHNHSINQQSALKSVLWTYNQIRYGLKFYLWTNRDKKAIVAHFKESGLWDKYRIAPTRRQEDGSYNSDGSDFDWDNFNRDSWKYFSDDFDSKTCPETLGLKTVKDVQEQKTKLLLYFLENYAHKVDLKFKSTPMMPKTPIVDDDGVSIILLSRQPEFSIKSPNGAIELVISKTNKGLFVTTIKDNCDRPSIQIPQLGLPLFERMFHYANIITSKPTDVMNNPHYHLGLEVNIERQFQSAQEFLLDQNKLALSRRQEQKAKYEPKSLSHDNFDHKPKTTASDKILMTPTEDNTKITKEVKIDYHTHKCSEPIYQWDYIHSESIDGDITYYYGIPKVEFLDWIEDYGDGFLRWSEDERIFIVINNQLLTVDAQEYMDEIWTTDGSYFAINDIDLFYLEEIDFQIYKNLHTTKTINI</sequence>
<gene>
    <name evidence="1" type="ORF">SAY89_11945</name>
</gene>
<reference evidence="1" key="1">
    <citation type="submission" date="2023-11" db="EMBL/GenBank/DDBJ databases">
        <title>Genome sequence of Cyanobacterium aponinum BCRC AL20115.</title>
        <authorList>
            <person name="Chang H.-Y."/>
            <person name="Lin K.-M."/>
            <person name="Hsueh H.-T."/>
            <person name="Chu H.-A."/>
            <person name="Kuo C.-H."/>
        </authorList>
    </citation>
    <scope>NUCLEOTIDE SEQUENCE</scope>
    <source>
        <strain evidence="1">AL20115</strain>
    </source>
</reference>
<proteinExistence type="predicted"/>
<organism evidence="1">
    <name type="scientific">Cyanobacterium aponinum AL20115</name>
    <dbReference type="NCBI Taxonomy" id="3090662"/>
    <lineage>
        <taxon>Bacteria</taxon>
        <taxon>Bacillati</taxon>
        <taxon>Cyanobacteriota</taxon>
        <taxon>Cyanophyceae</taxon>
        <taxon>Oscillatoriophycideae</taxon>
        <taxon>Chroococcales</taxon>
        <taxon>Geminocystaceae</taxon>
        <taxon>Cyanobacterium</taxon>
    </lineage>
</organism>
<name>A0AAF0Z8N4_9CHRO</name>
<accession>A0AAF0Z8N4</accession>
<evidence type="ECO:0000313" key="1">
    <source>
        <dbReference type="EMBL" id="WPF87516.1"/>
    </source>
</evidence>
<dbReference type="AlphaFoldDB" id="A0AAF0Z8N4"/>
<dbReference type="RefSeq" id="WP_320001053.1">
    <property type="nucleotide sequence ID" value="NZ_CP138348.1"/>
</dbReference>